<feature type="region of interest" description="Disordered" evidence="1">
    <location>
        <begin position="1"/>
        <end position="42"/>
    </location>
</feature>
<keyword evidence="3" id="KW-1185">Reference proteome</keyword>
<organism evidence="2 3">
    <name type="scientific">Marinobacter nitratireducens</name>
    <dbReference type="NCBI Taxonomy" id="1137280"/>
    <lineage>
        <taxon>Bacteria</taxon>
        <taxon>Pseudomonadati</taxon>
        <taxon>Pseudomonadota</taxon>
        <taxon>Gammaproteobacteria</taxon>
        <taxon>Pseudomonadales</taxon>
        <taxon>Marinobacteraceae</taxon>
        <taxon>Marinobacter</taxon>
    </lineage>
</organism>
<dbReference type="PATRIC" id="fig|1137280.3.peg.2707"/>
<evidence type="ECO:0000313" key="3">
    <source>
        <dbReference type="Proteomes" id="UP000035057"/>
    </source>
</evidence>
<accession>A0A072N1V2</accession>
<protein>
    <submittedName>
        <fullName evidence="2">Uncharacterized protein</fullName>
    </submittedName>
</protein>
<evidence type="ECO:0000313" key="2">
    <source>
        <dbReference type="EMBL" id="KEF30948.1"/>
    </source>
</evidence>
<dbReference type="Proteomes" id="UP000035057">
    <property type="component" value="Unassembled WGS sequence"/>
</dbReference>
<comment type="caution">
    <text evidence="2">The sequence shown here is derived from an EMBL/GenBank/DDBJ whole genome shotgun (WGS) entry which is preliminary data.</text>
</comment>
<dbReference type="EMBL" id="ANIE01000007">
    <property type="protein sequence ID" value="KEF30948.1"/>
    <property type="molecule type" value="Genomic_DNA"/>
</dbReference>
<dbReference type="STRING" id="1137280.D777_02890"/>
<dbReference type="AlphaFoldDB" id="A0A072N1V2"/>
<name>A0A072N1V2_9GAMM</name>
<dbReference type="RefSeq" id="WP_264673446.1">
    <property type="nucleotide sequence ID" value="NZ_ANIE01000007.1"/>
</dbReference>
<gene>
    <name evidence="2" type="ORF">D777_02890</name>
</gene>
<proteinExistence type="predicted"/>
<sequence length="42" mass="4693">MFPAPELASDRTFDAATDGEPDFEQTDRPFWADEQSDKAESA</sequence>
<evidence type="ECO:0000256" key="1">
    <source>
        <dbReference type="SAM" id="MobiDB-lite"/>
    </source>
</evidence>
<reference evidence="2 3" key="1">
    <citation type="submission" date="2012-12" db="EMBL/GenBank/DDBJ databases">
        <title>Genome assembly of Marinobacter sp. AK21.</title>
        <authorList>
            <person name="Khatri I."/>
            <person name="Kumar R."/>
            <person name="Vaidya B."/>
            <person name="Subramanian S."/>
            <person name="Pinnaka A."/>
        </authorList>
    </citation>
    <scope>NUCLEOTIDE SEQUENCE [LARGE SCALE GENOMIC DNA]</scope>
    <source>
        <strain evidence="2 3">AK21</strain>
    </source>
</reference>
<feature type="compositionally biased region" description="Basic and acidic residues" evidence="1">
    <location>
        <begin position="25"/>
        <end position="42"/>
    </location>
</feature>